<keyword evidence="5 6" id="KW-0408">Iron</keyword>
<reference evidence="7 8" key="1">
    <citation type="submission" date="2018-05" db="EMBL/GenBank/DDBJ databases">
        <title>Draft Genome Sequence of Arthrobacter cumminsii IME1328, Isolated from a Patient Who Suffered from Foot Ulcers in China.</title>
        <authorList>
            <person name="Li M."/>
            <person name="Jiang Z."/>
            <person name="Sun Q."/>
            <person name="Tong Y."/>
        </authorList>
    </citation>
    <scope>NUCLEOTIDE SEQUENCE [LARGE SCALE GENOMIC DNA]</scope>
    <source>
        <strain evidence="7 8">IME1328</strain>
    </source>
</reference>
<evidence type="ECO:0000313" key="8">
    <source>
        <dbReference type="Proteomes" id="UP000245514"/>
    </source>
</evidence>
<dbReference type="EMBL" id="QFWG01000001">
    <property type="protein sequence ID" value="PWI28676.1"/>
    <property type="molecule type" value="Genomic_DNA"/>
</dbReference>
<comment type="function">
    <text evidence="6">Removes the formyl group from the N-terminal Met of newly synthesized proteins. Requires at least a dipeptide for an efficient rate of reaction. N-terminal L-methionine is a prerequisite for activity but the enzyme has broad specificity at other positions.</text>
</comment>
<dbReference type="InterPro" id="IPR023635">
    <property type="entry name" value="Peptide_deformylase"/>
</dbReference>
<dbReference type="Pfam" id="PF01327">
    <property type="entry name" value="Pep_deformylase"/>
    <property type="match status" value="1"/>
</dbReference>
<dbReference type="PRINTS" id="PR01576">
    <property type="entry name" value="PDEFORMYLASE"/>
</dbReference>
<feature type="binding site" evidence="6">
    <location>
        <position position="166"/>
    </location>
    <ligand>
        <name>Fe cation</name>
        <dbReference type="ChEBI" id="CHEBI:24875"/>
    </ligand>
</feature>
<evidence type="ECO:0000256" key="1">
    <source>
        <dbReference type="ARBA" id="ARBA00010759"/>
    </source>
</evidence>
<proteinExistence type="inferred from homology"/>
<feature type="active site" evidence="6">
    <location>
        <position position="163"/>
    </location>
</feature>
<dbReference type="HAMAP" id="MF_00163">
    <property type="entry name" value="Pep_deformylase"/>
    <property type="match status" value="1"/>
</dbReference>
<dbReference type="EC" id="3.5.1.88" evidence="6"/>
<dbReference type="SUPFAM" id="SSF56420">
    <property type="entry name" value="Peptide deformylase"/>
    <property type="match status" value="1"/>
</dbReference>
<dbReference type="InterPro" id="IPR036821">
    <property type="entry name" value="Peptide_deformylase_sf"/>
</dbReference>
<comment type="caution">
    <text evidence="7">The sequence shown here is derived from an EMBL/GenBank/DDBJ whole genome shotgun (WGS) entry which is preliminary data.</text>
</comment>
<comment type="similarity">
    <text evidence="1 6">Belongs to the polypeptide deformylase family.</text>
</comment>
<accession>A0ABX5L929</accession>
<keyword evidence="8" id="KW-1185">Reference proteome</keyword>
<dbReference type="Proteomes" id="UP000245514">
    <property type="component" value="Unassembled WGS sequence"/>
</dbReference>
<evidence type="ECO:0000256" key="5">
    <source>
        <dbReference type="ARBA" id="ARBA00023004"/>
    </source>
</evidence>
<gene>
    <name evidence="6" type="primary">def</name>
    <name evidence="7" type="ORF">CAY35_01020</name>
</gene>
<evidence type="ECO:0000256" key="2">
    <source>
        <dbReference type="ARBA" id="ARBA00022723"/>
    </source>
</evidence>
<evidence type="ECO:0000313" key="7">
    <source>
        <dbReference type="EMBL" id="PWI28676.1"/>
    </source>
</evidence>
<dbReference type="Gene3D" id="3.90.45.10">
    <property type="entry name" value="Peptide deformylase"/>
    <property type="match status" value="1"/>
</dbReference>
<feature type="binding site" evidence="6">
    <location>
        <position position="120"/>
    </location>
    <ligand>
        <name>Fe cation</name>
        <dbReference type="ChEBI" id="CHEBI:24875"/>
    </ligand>
</feature>
<keyword evidence="4 6" id="KW-0648">Protein biosynthesis</keyword>
<dbReference type="PANTHER" id="PTHR10458">
    <property type="entry name" value="PEPTIDE DEFORMYLASE"/>
    <property type="match status" value="1"/>
</dbReference>
<feature type="binding site" evidence="6">
    <location>
        <position position="162"/>
    </location>
    <ligand>
        <name>Fe cation</name>
        <dbReference type="ChEBI" id="CHEBI:24875"/>
    </ligand>
</feature>
<keyword evidence="3 6" id="KW-0378">Hydrolase</keyword>
<keyword evidence="2 6" id="KW-0479">Metal-binding</keyword>
<evidence type="ECO:0000256" key="4">
    <source>
        <dbReference type="ARBA" id="ARBA00022917"/>
    </source>
</evidence>
<dbReference type="NCBIfam" id="NF001159">
    <property type="entry name" value="PRK00150.1-3"/>
    <property type="match status" value="1"/>
</dbReference>
<comment type="catalytic activity">
    <reaction evidence="6">
        <text>N-terminal N-formyl-L-methionyl-[peptide] + H2O = N-terminal L-methionyl-[peptide] + formate</text>
        <dbReference type="Rhea" id="RHEA:24420"/>
        <dbReference type="Rhea" id="RHEA-COMP:10639"/>
        <dbReference type="Rhea" id="RHEA-COMP:10640"/>
        <dbReference type="ChEBI" id="CHEBI:15377"/>
        <dbReference type="ChEBI" id="CHEBI:15740"/>
        <dbReference type="ChEBI" id="CHEBI:49298"/>
        <dbReference type="ChEBI" id="CHEBI:64731"/>
        <dbReference type="EC" id="3.5.1.88"/>
    </reaction>
</comment>
<name>A0ABX5L929_9MICC</name>
<evidence type="ECO:0000256" key="3">
    <source>
        <dbReference type="ARBA" id="ARBA00022801"/>
    </source>
</evidence>
<sequence>MMHMSAELNETHDESVQPLPLVHVGDPVLRQVCNDWDGNDTPELRELIDRMVATMHDAPGVGVAAPQVGVNLRLAVLEDMYDIPESFAQAREREKLELMVILNPSYEPIGTRTATHYEGCLSMPGYTAAVERPADIRATWLGFDGQQHTRELSGWQARIFQHETDHLAGIIYIDKAHIRSICTDENYAHMWAAPTADEAREALHF</sequence>
<dbReference type="PIRSF" id="PIRSF004749">
    <property type="entry name" value="Pep_def"/>
    <property type="match status" value="1"/>
</dbReference>
<protein>
    <recommendedName>
        <fullName evidence="6">Peptide deformylase</fullName>
        <shortName evidence="6">PDF</shortName>
        <ecNumber evidence="6">3.5.1.88</ecNumber>
    </recommendedName>
    <alternativeName>
        <fullName evidence="6">Polypeptide deformylase</fullName>
    </alternativeName>
</protein>
<organism evidence="7 8">
    <name type="scientific">Pseudoglutamicibacter cumminsii</name>
    <dbReference type="NCBI Taxonomy" id="156979"/>
    <lineage>
        <taxon>Bacteria</taxon>
        <taxon>Bacillati</taxon>
        <taxon>Actinomycetota</taxon>
        <taxon>Actinomycetes</taxon>
        <taxon>Micrococcales</taxon>
        <taxon>Micrococcaceae</taxon>
        <taxon>Pseudoglutamicibacter</taxon>
    </lineage>
</organism>
<dbReference type="PANTHER" id="PTHR10458:SF2">
    <property type="entry name" value="PEPTIDE DEFORMYLASE, MITOCHONDRIAL"/>
    <property type="match status" value="1"/>
</dbReference>
<dbReference type="CDD" id="cd00487">
    <property type="entry name" value="Pep_deformylase"/>
    <property type="match status" value="1"/>
</dbReference>
<evidence type="ECO:0000256" key="6">
    <source>
        <dbReference type="HAMAP-Rule" id="MF_00163"/>
    </source>
</evidence>
<comment type="cofactor">
    <cofactor evidence="6">
        <name>Fe(2+)</name>
        <dbReference type="ChEBI" id="CHEBI:29033"/>
    </cofactor>
    <text evidence="6">Binds 1 Fe(2+) ion.</text>
</comment>